<protein>
    <submittedName>
        <fullName evidence="2">Uncharacterized protein DUF4173</fullName>
    </submittedName>
</protein>
<feature type="transmembrane region" description="Helical" evidence="1">
    <location>
        <begin position="402"/>
        <end position="421"/>
    </location>
</feature>
<feature type="transmembrane region" description="Helical" evidence="1">
    <location>
        <begin position="179"/>
        <end position="204"/>
    </location>
</feature>
<feature type="transmembrane region" description="Helical" evidence="1">
    <location>
        <begin position="28"/>
        <end position="48"/>
    </location>
</feature>
<gene>
    <name evidence="2" type="ORF">BXY45_14121</name>
</gene>
<feature type="transmembrane region" description="Helical" evidence="1">
    <location>
        <begin position="297"/>
        <end position="318"/>
    </location>
</feature>
<feature type="transmembrane region" description="Helical" evidence="1">
    <location>
        <begin position="112"/>
        <end position="130"/>
    </location>
</feature>
<reference evidence="2 3" key="1">
    <citation type="submission" date="2018-03" db="EMBL/GenBank/DDBJ databases">
        <title>Genomic Encyclopedia of Archaeal and Bacterial Type Strains, Phase II (KMG-II): from individual species to whole genera.</title>
        <authorList>
            <person name="Goeker M."/>
        </authorList>
    </citation>
    <scope>NUCLEOTIDE SEQUENCE [LARGE SCALE GENOMIC DNA]</scope>
    <source>
        <strain evidence="2 3">DSM 44889</strain>
    </source>
</reference>
<feature type="transmembrane region" description="Helical" evidence="1">
    <location>
        <begin position="369"/>
        <end position="390"/>
    </location>
</feature>
<dbReference type="RefSeq" id="WP_109776529.1">
    <property type="nucleotide sequence ID" value="NZ_QGDQ01000041.1"/>
</dbReference>
<dbReference type="EMBL" id="QGDQ01000041">
    <property type="protein sequence ID" value="PWJ47124.1"/>
    <property type="molecule type" value="Genomic_DNA"/>
</dbReference>
<dbReference type="AlphaFoldDB" id="A0A315ZR21"/>
<feature type="transmembrane region" description="Helical" evidence="1">
    <location>
        <begin position="136"/>
        <end position="158"/>
    </location>
</feature>
<name>A0A315ZR21_9ACTN</name>
<dbReference type="Pfam" id="PF13687">
    <property type="entry name" value="DUF4153"/>
    <property type="match status" value="1"/>
</dbReference>
<feature type="transmembrane region" description="Helical" evidence="1">
    <location>
        <begin position="242"/>
        <end position="262"/>
    </location>
</feature>
<evidence type="ECO:0000313" key="2">
    <source>
        <dbReference type="EMBL" id="PWJ47124.1"/>
    </source>
</evidence>
<proteinExistence type="predicted"/>
<accession>A0A315ZR21</accession>
<keyword evidence="3" id="KW-1185">Reference proteome</keyword>
<dbReference type="Proteomes" id="UP000245469">
    <property type="component" value="Unassembled WGS sequence"/>
</dbReference>
<dbReference type="OrthoDB" id="9767931at2"/>
<keyword evidence="1" id="KW-0812">Transmembrane</keyword>
<organism evidence="2 3">
    <name type="scientific">Quadrisphaera granulorum</name>
    <dbReference type="NCBI Taxonomy" id="317664"/>
    <lineage>
        <taxon>Bacteria</taxon>
        <taxon>Bacillati</taxon>
        <taxon>Actinomycetota</taxon>
        <taxon>Actinomycetes</taxon>
        <taxon>Kineosporiales</taxon>
        <taxon>Kineosporiaceae</taxon>
        <taxon>Quadrisphaera</taxon>
    </lineage>
</organism>
<feature type="transmembrane region" description="Helical" evidence="1">
    <location>
        <begin position="87"/>
        <end position="105"/>
    </location>
</feature>
<feature type="transmembrane region" description="Helical" evidence="1">
    <location>
        <begin position="338"/>
        <end position="357"/>
    </location>
</feature>
<keyword evidence="1" id="KW-1133">Transmembrane helix</keyword>
<feature type="transmembrane region" description="Helical" evidence="1">
    <location>
        <begin position="55"/>
        <end position="75"/>
    </location>
</feature>
<dbReference type="InterPro" id="IPR025291">
    <property type="entry name" value="DUF4153"/>
</dbReference>
<sequence>MSTTMSTTTSTTPPITTPGRDLLPHAPAAPLPVLLAVVVVAALAARVVVGERPGLGAAVLALAVAAAVVVTRRAARSSVGLGSRRSGWQLVHGSAAVLLASSAALRDAGWLVTLDLFAALLLGAPALAPASAQRAWTAVLAAPLGPLTRLGSGTAWAVRGVRHRLLLRAARPRRSARRWPWLAPTLRAAALTAVVLVVFTPLLASADTRFASLLDGITGSTGAWLAHALSELFGAVLGSQPALVVGRIVVFGVAAVAICAALRTTWDAARDAAHRSAAPLTGPARARRPRPALTRRVEWLLPLAALDALFAVFLLVRLTAPDVAQTPGATLAGQVHAGFAQLVIATALVLAVVALAVRWTPMTVGPRAALALLCVLSLGLDAAALADLSAYVDAYGLTRLRVGVAVICAGLAALLVLLLVAGARWQRRRRQPWVPHAAVTVAAACLLGLTLADPDAAIARAQLARPDADVWYLTTLSADAAPAVADALHTRPDALGRFGPCVLAHLTGSIGTAQDDDEGWPSANVARTRAAHLASTAASAAPCGAADGTSLTTSR</sequence>
<keyword evidence="1" id="KW-0472">Membrane</keyword>
<evidence type="ECO:0000256" key="1">
    <source>
        <dbReference type="SAM" id="Phobius"/>
    </source>
</evidence>
<comment type="caution">
    <text evidence="2">The sequence shown here is derived from an EMBL/GenBank/DDBJ whole genome shotgun (WGS) entry which is preliminary data.</text>
</comment>
<evidence type="ECO:0000313" key="3">
    <source>
        <dbReference type="Proteomes" id="UP000245469"/>
    </source>
</evidence>